<proteinExistence type="predicted"/>
<dbReference type="Proteomes" id="UP001162480">
    <property type="component" value="Chromosome 14"/>
</dbReference>
<dbReference type="EMBL" id="OX597827">
    <property type="protein sequence ID" value="CAI9733377.1"/>
    <property type="molecule type" value="Genomic_DNA"/>
</dbReference>
<dbReference type="AlphaFoldDB" id="A0AA36BGT3"/>
<reference evidence="1" key="1">
    <citation type="submission" date="2023-08" db="EMBL/GenBank/DDBJ databases">
        <authorList>
            <person name="Alioto T."/>
            <person name="Alioto T."/>
            <person name="Gomez Garrido J."/>
        </authorList>
    </citation>
    <scope>NUCLEOTIDE SEQUENCE</scope>
</reference>
<protein>
    <submittedName>
        <fullName evidence="1">Uncharacterized protein</fullName>
    </submittedName>
</protein>
<name>A0AA36BGT3_OCTVU</name>
<organism evidence="1 2">
    <name type="scientific">Octopus vulgaris</name>
    <name type="common">Common octopus</name>
    <dbReference type="NCBI Taxonomy" id="6645"/>
    <lineage>
        <taxon>Eukaryota</taxon>
        <taxon>Metazoa</taxon>
        <taxon>Spiralia</taxon>
        <taxon>Lophotrochozoa</taxon>
        <taxon>Mollusca</taxon>
        <taxon>Cephalopoda</taxon>
        <taxon>Coleoidea</taxon>
        <taxon>Octopodiformes</taxon>
        <taxon>Octopoda</taxon>
        <taxon>Incirrata</taxon>
        <taxon>Octopodidae</taxon>
        <taxon>Octopus</taxon>
    </lineage>
</organism>
<accession>A0AA36BGT3</accession>
<sequence length="80" mass="8766">MDESTDFADAAATAASEPCVYESGIEEDLLISQTFKSYAVGGGELNINLIHLREEEMKFSLKICFRICTDGAEAVEGEHF</sequence>
<evidence type="ECO:0000313" key="1">
    <source>
        <dbReference type="EMBL" id="CAI9733377.1"/>
    </source>
</evidence>
<evidence type="ECO:0000313" key="2">
    <source>
        <dbReference type="Proteomes" id="UP001162480"/>
    </source>
</evidence>
<gene>
    <name evidence="1" type="ORF">OCTVUL_1B019317</name>
</gene>
<keyword evidence="2" id="KW-1185">Reference proteome</keyword>